<proteinExistence type="predicted"/>
<dbReference type="EMBL" id="JXLU01000075">
    <property type="protein sequence ID" value="KIO73000.1"/>
    <property type="molecule type" value="Genomic_DNA"/>
</dbReference>
<evidence type="ECO:0000313" key="1">
    <source>
        <dbReference type="EMBL" id="KIO73000.1"/>
    </source>
</evidence>
<protein>
    <submittedName>
        <fullName evidence="1">Uncharacterized protein</fullName>
    </submittedName>
</protein>
<dbReference type="AlphaFoldDB" id="A0ABD4A8R0"/>
<comment type="caution">
    <text evidence="1">The sequence shown here is derived from an EMBL/GenBank/DDBJ whole genome shotgun (WGS) entry which is preliminary data.</text>
</comment>
<reference evidence="1 2" key="1">
    <citation type="submission" date="2015-01" db="EMBL/GenBank/DDBJ databases">
        <title>Draft Genome Sequences of Four Bacillus thermoamylovorans Strains, Isolated From Food Products.</title>
        <authorList>
            <person name="Krawcyk A.O."/>
            <person name="Berendsen E.M."/>
            <person name="Eijlander R.T."/>
            <person name="de Jong A."/>
            <person name="Wells-Bennik M."/>
            <person name="Kuipers O.P."/>
        </authorList>
    </citation>
    <scope>NUCLEOTIDE SEQUENCE [LARGE SCALE GENOMIC DNA]</scope>
    <source>
        <strain evidence="1 2">B4167</strain>
    </source>
</reference>
<dbReference type="Proteomes" id="UP000032076">
    <property type="component" value="Unassembled WGS sequence"/>
</dbReference>
<gene>
    <name evidence="1" type="ORF">B4167_2521</name>
</gene>
<accession>A0ABD4A8R0</accession>
<sequence length="55" mass="6308">MSLKEIPSNNNSPEAMPQPSIIAISKTLSKLNLDSIVPFFNKFFYHVTHHCYPLF</sequence>
<evidence type="ECO:0000313" key="2">
    <source>
        <dbReference type="Proteomes" id="UP000032076"/>
    </source>
</evidence>
<name>A0ABD4A8R0_9BACI</name>
<organism evidence="1 2">
    <name type="scientific">Caldibacillus thermoamylovorans</name>
    <dbReference type="NCBI Taxonomy" id="35841"/>
    <lineage>
        <taxon>Bacteria</taxon>
        <taxon>Bacillati</taxon>
        <taxon>Bacillota</taxon>
        <taxon>Bacilli</taxon>
        <taxon>Bacillales</taxon>
        <taxon>Bacillaceae</taxon>
        <taxon>Caldibacillus</taxon>
    </lineage>
</organism>